<evidence type="ECO:0000313" key="3">
    <source>
        <dbReference type="EMBL" id="TKR64645.1"/>
    </source>
</evidence>
<dbReference type="GO" id="GO:0008375">
    <property type="term" value="F:acetylglucosaminyltransferase activity"/>
    <property type="evidence" value="ECO:0007669"/>
    <property type="project" value="TreeGrafter"/>
</dbReference>
<dbReference type="STRING" id="34508.A0A4V5ZYQ6"/>
<organism evidence="3 4">
    <name type="scientific">Steinernema carpocapsae</name>
    <name type="common">Entomopathogenic nematode</name>
    <dbReference type="NCBI Taxonomy" id="34508"/>
    <lineage>
        <taxon>Eukaryota</taxon>
        <taxon>Metazoa</taxon>
        <taxon>Ecdysozoa</taxon>
        <taxon>Nematoda</taxon>
        <taxon>Chromadorea</taxon>
        <taxon>Rhabditida</taxon>
        <taxon>Tylenchina</taxon>
        <taxon>Panagrolaimomorpha</taxon>
        <taxon>Strongyloidoidea</taxon>
        <taxon>Steinernematidae</taxon>
        <taxon>Steinernema</taxon>
    </lineage>
</organism>
<dbReference type="EMBL" id="AZBU02000009">
    <property type="protein sequence ID" value="TKR64645.1"/>
    <property type="molecule type" value="Genomic_DNA"/>
</dbReference>
<keyword evidence="1" id="KW-1133">Transmembrane helix</keyword>
<dbReference type="GO" id="GO:0006487">
    <property type="term" value="P:protein N-linked glycosylation"/>
    <property type="evidence" value="ECO:0007669"/>
    <property type="project" value="TreeGrafter"/>
</dbReference>
<dbReference type="GO" id="GO:0005795">
    <property type="term" value="C:Golgi stack"/>
    <property type="evidence" value="ECO:0007669"/>
    <property type="project" value="TreeGrafter"/>
</dbReference>
<accession>A0A4V5ZYQ6</accession>
<name>A0A4V5ZYQ6_STECR</name>
<dbReference type="InterPro" id="IPR006759">
    <property type="entry name" value="Glyco_transf_54"/>
</dbReference>
<reference evidence="3 4" key="2">
    <citation type="journal article" date="2019" name="G3 (Bethesda)">
        <title>Hybrid Assembly of the Genome of the Entomopathogenic Nematode Steinernema carpocapsae Identifies the X-Chromosome.</title>
        <authorList>
            <person name="Serra L."/>
            <person name="Macchietto M."/>
            <person name="Macias-Munoz A."/>
            <person name="McGill C.J."/>
            <person name="Rodriguez I.M."/>
            <person name="Rodriguez B."/>
            <person name="Murad R."/>
            <person name="Mortazavi A."/>
        </authorList>
    </citation>
    <scope>NUCLEOTIDE SEQUENCE [LARGE SCALE GENOMIC DNA]</scope>
    <source>
        <strain evidence="3 4">ALL</strain>
    </source>
</reference>
<proteinExistence type="predicted"/>
<evidence type="ECO:0000256" key="1">
    <source>
        <dbReference type="SAM" id="Phobius"/>
    </source>
</evidence>
<comment type="caution">
    <text evidence="3">The sequence shown here is derived from an EMBL/GenBank/DDBJ whole genome shotgun (WGS) entry which is preliminary data.</text>
</comment>
<dbReference type="GO" id="GO:0005793">
    <property type="term" value="C:endoplasmic reticulum-Golgi intermediate compartment"/>
    <property type="evidence" value="ECO:0007669"/>
    <property type="project" value="TreeGrafter"/>
</dbReference>
<feature type="domain" description="MGAT4 conserved region" evidence="2">
    <location>
        <begin position="78"/>
        <end position="357"/>
    </location>
</feature>
<keyword evidence="1" id="KW-0472">Membrane</keyword>
<dbReference type="Pfam" id="PF04666">
    <property type="entry name" value="MGAT4_cons"/>
    <property type="match status" value="1"/>
</dbReference>
<dbReference type="InterPro" id="IPR057279">
    <property type="entry name" value="MGAT4"/>
</dbReference>
<evidence type="ECO:0000259" key="2">
    <source>
        <dbReference type="Pfam" id="PF04666"/>
    </source>
</evidence>
<dbReference type="PANTHER" id="PTHR12062:SF9">
    <property type="entry name" value="ALPHA-1,3-MANNOSYL-GLYCOPROTEIN 4-BETA-N-ACETYLGLUCOSAMINYLTRANSFERASE A, ISOFORM A"/>
    <property type="match status" value="1"/>
</dbReference>
<protein>
    <recommendedName>
        <fullName evidence="2">MGAT4 conserved region domain-containing protein</fullName>
    </recommendedName>
</protein>
<sequence length="509" mass="58910">MVRRSCSTRAFVLKVLLVVFLIFVVRKWTQYELDAEYKKRVSDFMALSFRSPMETSHEREFGDLSKEPKHLVPFALYDVLPHLKKLSSNTLLNPDMPVNKAKGNNGSKPIVVVGIPSVFRAEVNYLRTTLDSLFENLRPSDAQITKFVVMLAEIDAEKDRKIEAVTSDLEKYFQAQIDDGLLEVIVPPKEWYPPNLDRLTPTFNDSPERMYWRTKQNLDYAYLMLYVSHFYSHSKYYLQLEDDIGTVEDYIPKIISYVESVQTTWLTCEFSKLGFIGKLFHVYDLPLVYRFILMFHADKPVDWLLDQLFEVRYCHHEEKDCVKKRINNVVRKYAKPPLFQHLGRFSSLKGKKQNLREAIGKYRIKTDSLDTTKSGNPSLKYTDSSTNHGSGALTDPYTSSGHFLLSSPHAGDFFLYHFNRYVSLFSLKVTLCQPLSKPLNVMVFRTPRLENGKRIKGAQEEIFWTNTSTIEMEYVAGKEKMLKISEVILEVASDAAPVCIARIEIKFEV</sequence>
<keyword evidence="1" id="KW-0812">Transmembrane</keyword>
<evidence type="ECO:0000313" key="4">
    <source>
        <dbReference type="Proteomes" id="UP000298663"/>
    </source>
</evidence>
<keyword evidence="4" id="KW-1185">Reference proteome</keyword>
<dbReference type="AlphaFoldDB" id="A0A4V5ZYQ6"/>
<gene>
    <name evidence="3" type="ORF">L596_025142</name>
</gene>
<feature type="transmembrane region" description="Helical" evidence="1">
    <location>
        <begin position="12"/>
        <end position="29"/>
    </location>
</feature>
<reference evidence="3 4" key="1">
    <citation type="journal article" date="2015" name="Genome Biol.">
        <title>Comparative genomics of Steinernema reveals deeply conserved gene regulatory networks.</title>
        <authorList>
            <person name="Dillman A.R."/>
            <person name="Macchietto M."/>
            <person name="Porter C.F."/>
            <person name="Rogers A."/>
            <person name="Williams B."/>
            <person name="Antoshechkin I."/>
            <person name="Lee M.M."/>
            <person name="Goodwin Z."/>
            <person name="Lu X."/>
            <person name="Lewis E.E."/>
            <person name="Goodrich-Blair H."/>
            <person name="Stock S.P."/>
            <person name="Adams B.J."/>
            <person name="Sternberg P.W."/>
            <person name="Mortazavi A."/>
        </authorList>
    </citation>
    <scope>NUCLEOTIDE SEQUENCE [LARGE SCALE GENOMIC DNA]</scope>
    <source>
        <strain evidence="3 4">ALL</strain>
    </source>
</reference>
<dbReference type="PANTHER" id="PTHR12062">
    <property type="entry name" value="N-ACETYLGLUCOSAMINYLTRANSFERASE VI"/>
    <property type="match status" value="1"/>
</dbReference>
<dbReference type="Proteomes" id="UP000298663">
    <property type="component" value="Unassembled WGS sequence"/>
</dbReference>
<dbReference type="GO" id="GO:0005783">
    <property type="term" value="C:endoplasmic reticulum"/>
    <property type="evidence" value="ECO:0007669"/>
    <property type="project" value="TreeGrafter"/>
</dbReference>
<dbReference type="OrthoDB" id="2016523at2759"/>